<dbReference type="EMBL" id="NCKV01000931">
    <property type="protein sequence ID" value="RWS29408.1"/>
    <property type="molecule type" value="Genomic_DNA"/>
</dbReference>
<organism evidence="7 8">
    <name type="scientific">Leptotrombidium deliense</name>
    <dbReference type="NCBI Taxonomy" id="299467"/>
    <lineage>
        <taxon>Eukaryota</taxon>
        <taxon>Metazoa</taxon>
        <taxon>Ecdysozoa</taxon>
        <taxon>Arthropoda</taxon>
        <taxon>Chelicerata</taxon>
        <taxon>Arachnida</taxon>
        <taxon>Acari</taxon>
        <taxon>Acariformes</taxon>
        <taxon>Trombidiformes</taxon>
        <taxon>Prostigmata</taxon>
        <taxon>Anystina</taxon>
        <taxon>Parasitengona</taxon>
        <taxon>Trombiculoidea</taxon>
        <taxon>Trombiculidae</taxon>
        <taxon>Leptotrombidium</taxon>
    </lineage>
</organism>
<keyword evidence="8" id="KW-1185">Reference proteome</keyword>
<evidence type="ECO:0000259" key="6">
    <source>
        <dbReference type="Pfam" id="PF13877"/>
    </source>
</evidence>
<dbReference type="STRING" id="299467.A0A443SPF1"/>
<name>A0A443SPF1_9ACAR</name>
<evidence type="ECO:0000256" key="2">
    <source>
        <dbReference type="ARBA" id="ARBA00022803"/>
    </source>
</evidence>
<evidence type="ECO:0000256" key="4">
    <source>
        <dbReference type="ARBA" id="ARBA00040133"/>
    </source>
</evidence>
<dbReference type="PROSITE" id="PS50005">
    <property type="entry name" value="TPR"/>
    <property type="match status" value="2"/>
</dbReference>
<dbReference type="PANTHER" id="PTHR46423">
    <property type="entry name" value="RNA POLYMERASE II-ASSOCIATED PROTEIN 3"/>
    <property type="match status" value="1"/>
</dbReference>
<keyword evidence="1" id="KW-0677">Repeat</keyword>
<dbReference type="Pfam" id="PF13181">
    <property type="entry name" value="TPR_8"/>
    <property type="match status" value="1"/>
</dbReference>
<dbReference type="Gene3D" id="1.25.40.10">
    <property type="entry name" value="Tetratricopeptide repeat domain"/>
    <property type="match status" value="1"/>
</dbReference>
<evidence type="ECO:0000256" key="5">
    <source>
        <dbReference type="PROSITE-ProRule" id="PRU00339"/>
    </source>
</evidence>
<dbReference type="InterPro" id="IPR011990">
    <property type="entry name" value="TPR-like_helical_dom_sf"/>
</dbReference>
<dbReference type="GO" id="GO:0101031">
    <property type="term" value="C:protein folding chaperone complex"/>
    <property type="evidence" value="ECO:0007669"/>
    <property type="project" value="TreeGrafter"/>
</dbReference>
<dbReference type="AlphaFoldDB" id="A0A443SPF1"/>
<feature type="domain" description="RNA-polymerase II-associated protein 3-like C-terminal" evidence="6">
    <location>
        <begin position="171"/>
        <end position="259"/>
    </location>
</feature>
<dbReference type="InterPro" id="IPR051966">
    <property type="entry name" value="RPAP3"/>
</dbReference>
<keyword evidence="2 5" id="KW-0802">TPR repeat</keyword>
<keyword evidence="7" id="KW-0346">Stress response</keyword>
<protein>
    <recommendedName>
        <fullName evidence="4">RNA polymerase II-associated protein 3</fullName>
    </recommendedName>
</protein>
<dbReference type="Pfam" id="PF13877">
    <property type="entry name" value="RPAP3_C"/>
    <property type="match status" value="1"/>
</dbReference>
<dbReference type="VEuPathDB" id="VectorBase:LDEU002632"/>
<dbReference type="SUPFAM" id="SSF48452">
    <property type="entry name" value="TPR-like"/>
    <property type="match status" value="1"/>
</dbReference>
<dbReference type="InterPro" id="IPR025986">
    <property type="entry name" value="RPAP3-like_C"/>
</dbReference>
<gene>
    <name evidence="7" type="ORF">B4U80_03940</name>
</gene>
<feature type="repeat" description="TPR" evidence="5">
    <location>
        <begin position="80"/>
        <end position="113"/>
    </location>
</feature>
<evidence type="ECO:0000256" key="1">
    <source>
        <dbReference type="ARBA" id="ARBA00022737"/>
    </source>
</evidence>
<dbReference type="PANTHER" id="PTHR46423:SF1">
    <property type="entry name" value="RNA POLYMERASE II-ASSOCIATED PROTEIN 3"/>
    <property type="match status" value="1"/>
</dbReference>
<dbReference type="OrthoDB" id="2942533at2759"/>
<evidence type="ECO:0000313" key="7">
    <source>
        <dbReference type="EMBL" id="RWS29408.1"/>
    </source>
</evidence>
<dbReference type="SMART" id="SM00028">
    <property type="entry name" value="TPR"/>
    <property type="match status" value="3"/>
</dbReference>
<reference evidence="7 8" key="1">
    <citation type="journal article" date="2018" name="Gigascience">
        <title>Genomes of trombidid mites reveal novel predicted allergens and laterally-transferred genes associated with secondary metabolism.</title>
        <authorList>
            <person name="Dong X."/>
            <person name="Chaisiri K."/>
            <person name="Xia D."/>
            <person name="Armstrong S.D."/>
            <person name="Fang Y."/>
            <person name="Donnelly M.J."/>
            <person name="Kadowaki T."/>
            <person name="McGarry J.W."/>
            <person name="Darby A.C."/>
            <person name="Makepeace B.L."/>
        </authorList>
    </citation>
    <scope>NUCLEOTIDE SEQUENCE [LARGE SCALE GENOMIC DNA]</scope>
    <source>
        <strain evidence="7">UoL-UT</strain>
    </source>
</reference>
<feature type="repeat" description="TPR" evidence="5">
    <location>
        <begin position="12"/>
        <end position="45"/>
    </location>
</feature>
<sequence>MIANDENWKKESLKEKDKGNEWFKKGNYKQAIEHYSNAITFDGNNEVLFGNRAQCYINLNMLHEAEADCSHALRINDKFVKGYFRRGIARKLLNKHVDAYSDFNTVLQMEPNNKQAREELAIVKKVLGPKHAKITVDTKPKRNKLEAMDVEMQNENRREIKYTVTLPKELPKTSFEFYCHWRELKKEEGNDLKLEYISKIGAHSFAAIFDKSIEPEVFSEILFVLELSNDFEFVFSLLSNFTRTTRFGSLILFLGEAEKETLRKLFTKVIESGKYNEDEVKQIADKYCIG</sequence>
<dbReference type="Proteomes" id="UP000288716">
    <property type="component" value="Unassembled WGS sequence"/>
</dbReference>
<comment type="similarity">
    <text evidence="3">Belongs to the RPAP3 family.</text>
</comment>
<evidence type="ECO:0000313" key="8">
    <source>
        <dbReference type="Proteomes" id="UP000288716"/>
    </source>
</evidence>
<accession>A0A443SPF1</accession>
<evidence type="ECO:0000256" key="3">
    <source>
        <dbReference type="ARBA" id="ARBA00038275"/>
    </source>
</evidence>
<dbReference type="InterPro" id="IPR019734">
    <property type="entry name" value="TPR_rpt"/>
</dbReference>
<comment type="caution">
    <text evidence="7">The sequence shown here is derived from an EMBL/GenBank/DDBJ whole genome shotgun (WGS) entry which is preliminary data.</text>
</comment>
<proteinExistence type="inferred from homology"/>